<dbReference type="AlphaFoldDB" id="A0A1Z5R0T7"/>
<evidence type="ECO:0000313" key="2">
    <source>
        <dbReference type="EMBL" id="OQU77407.1"/>
    </source>
</evidence>
<accession>A0A1Z5R0T7</accession>
<gene>
    <name evidence="2" type="ORF">SORBI_3009G044501</name>
</gene>
<protein>
    <submittedName>
        <fullName evidence="2">Uncharacterized protein</fullName>
    </submittedName>
</protein>
<feature type="compositionally biased region" description="Basic and acidic residues" evidence="1">
    <location>
        <begin position="81"/>
        <end position="95"/>
    </location>
</feature>
<proteinExistence type="predicted"/>
<feature type="compositionally biased region" description="Basic residues" evidence="1">
    <location>
        <begin position="40"/>
        <end position="53"/>
    </location>
</feature>
<organism evidence="2 3">
    <name type="scientific">Sorghum bicolor</name>
    <name type="common">Sorghum</name>
    <name type="synonym">Sorghum vulgare</name>
    <dbReference type="NCBI Taxonomy" id="4558"/>
    <lineage>
        <taxon>Eukaryota</taxon>
        <taxon>Viridiplantae</taxon>
        <taxon>Streptophyta</taxon>
        <taxon>Embryophyta</taxon>
        <taxon>Tracheophyta</taxon>
        <taxon>Spermatophyta</taxon>
        <taxon>Magnoliopsida</taxon>
        <taxon>Liliopsida</taxon>
        <taxon>Poales</taxon>
        <taxon>Poaceae</taxon>
        <taxon>PACMAD clade</taxon>
        <taxon>Panicoideae</taxon>
        <taxon>Andropogonodae</taxon>
        <taxon>Andropogoneae</taxon>
        <taxon>Sorghinae</taxon>
        <taxon>Sorghum</taxon>
    </lineage>
</organism>
<sequence>MVAVYERTPSNTALIHLAHHGRGSRGRMRRRMCPHLPRIVSRKGRRGGPHHRTSPQVHAGGTKEREQQARETSVGAAAGTRNERGCRSRHARETE</sequence>
<dbReference type="EMBL" id="CM000768">
    <property type="protein sequence ID" value="OQU77407.1"/>
    <property type="molecule type" value="Genomic_DNA"/>
</dbReference>
<keyword evidence="3" id="KW-1185">Reference proteome</keyword>
<reference evidence="2 3" key="1">
    <citation type="journal article" date="2009" name="Nature">
        <title>The Sorghum bicolor genome and the diversification of grasses.</title>
        <authorList>
            <person name="Paterson A.H."/>
            <person name="Bowers J.E."/>
            <person name="Bruggmann R."/>
            <person name="Dubchak I."/>
            <person name="Grimwood J."/>
            <person name="Gundlach H."/>
            <person name="Haberer G."/>
            <person name="Hellsten U."/>
            <person name="Mitros T."/>
            <person name="Poliakov A."/>
            <person name="Schmutz J."/>
            <person name="Spannagl M."/>
            <person name="Tang H."/>
            <person name="Wang X."/>
            <person name="Wicker T."/>
            <person name="Bharti A.K."/>
            <person name="Chapman J."/>
            <person name="Feltus F.A."/>
            <person name="Gowik U."/>
            <person name="Grigoriev I.V."/>
            <person name="Lyons E."/>
            <person name="Maher C.A."/>
            <person name="Martis M."/>
            <person name="Narechania A."/>
            <person name="Otillar R.P."/>
            <person name="Penning B.W."/>
            <person name="Salamov A.A."/>
            <person name="Wang Y."/>
            <person name="Zhang L."/>
            <person name="Carpita N.C."/>
            <person name="Freeling M."/>
            <person name="Gingle A.R."/>
            <person name="Hash C.T."/>
            <person name="Keller B."/>
            <person name="Klein P."/>
            <person name="Kresovich S."/>
            <person name="McCann M.C."/>
            <person name="Ming R."/>
            <person name="Peterson D.G."/>
            <person name="Mehboob-ur-Rahman"/>
            <person name="Ware D."/>
            <person name="Westhoff P."/>
            <person name="Mayer K.F."/>
            <person name="Messing J."/>
            <person name="Rokhsar D.S."/>
        </authorList>
    </citation>
    <scope>NUCLEOTIDE SEQUENCE [LARGE SCALE GENOMIC DNA]</scope>
    <source>
        <strain evidence="3">cv. BTx623</strain>
    </source>
</reference>
<name>A0A1Z5R0T7_SORBI</name>
<dbReference type="InParanoid" id="A0A1Z5R0T7"/>
<evidence type="ECO:0000256" key="1">
    <source>
        <dbReference type="SAM" id="MobiDB-lite"/>
    </source>
</evidence>
<feature type="region of interest" description="Disordered" evidence="1">
    <location>
        <begin position="37"/>
        <end position="95"/>
    </location>
</feature>
<dbReference type="Gramene" id="OQU77407">
    <property type="protein sequence ID" value="OQU77407"/>
    <property type="gene ID" value="SORBI_3009G044501"/>
</dbReference>
<reference evidence="3" key="2">
    <citation type="journal article" date="2018" name="Plant J.">
        <title>The Sorghum bicolor reference genome: improved assembly, gene annotations, a transcriptome atlas, and signatures of genome organization.</title>
        <authorList>
            <person name="McCormick R.F."/>
            <person name="Truong S.K."/>
            <person name="Sreedasyam A."/>
            <person name="Jenkins J."/>
            <person name="Shu S."/>
            <person name="Sims D."/>
            <person name="Kennedy M."/>
            <person name="Amirebrahimi M."/>
            <person name="Weers B.D."/>
            <person name="McKinley B."/>
            <person name="Mattison A."/>
            <person name="Morishige D.T."/>
            <person name="Grimwood J."/>
            <person name="Schmutz J."/>
            <person name="Mullet J.E."/>
        </authorList>
    </citation>
    <scope>NUCLEOTIDE SEQUENCE [LARGE SCALE GENOMIC DNA]</scope>
    <source>
        <strain evidence="3">cv. BTx623</strain>
    </source>
</reference>
<dbReference type="Proteomes" id="UP000000768">
    <property type="component" value="Chromosome 9"/>
</dbReference>
<evidence type="ECO:0000313" key="3">
    <source>
        <dbReference type="Proteomes" id="UP000000768"/>
    </source>
</evidence>